<evidence type="ECO:0000256" key="5">
    <source>
        <dbReference type="ARBA" id="ARBA00022989"/>
    </source>
</evidence>
<feature type="transmembrane region" description="Helical" evidence="7">
    <location>
        <begin position="199"/>
        <end position="220"/>
    </location>
</feature>
<dbReference type="InterPro" id="IPR027417">
    <property type="entry name" value="P-loop_NTPase"/>
</dbReference>
<feature type="transmembrane region" description="Helical" evidence="7">
    <location>
        <begin position="436"/>
        <end position="453"/>
    </location>
</feature>
<dbReference type="Proteomes" id="UP001451571">
    <property type="component" value="Chromosome"/>
</dbReference>
<name>A0ABZ3EYP5_9FIRM</name>
<reference evidence="9 10" key="1">
    <citation type="submission" date="2024-02" db="EMBL/GenBank/DDBJ databases">
        <title>Bacterial strain from lacustrine sediment.</title>
        <authorList>
            <person name="Petit C."/>
            <person name="Fadhlaoui K."/>
        </authorList>
    </citation>
    <scope>NUCLEOTIDE SEQUENCE [LARGE SCALE GENOMIC DNA]</scope>
    <source>
        <strain evidence="9 10">IPX-CK</strain>
    </source>
</reference>
<keyword evidence="5 7" id="KW-1133">Transmembrane helix</keyword>
<sequence>MNPIPVFVVTGFLDSGKTTFLNSLMNKHEWRDATILVIQFETGEMELQNHYHNCYSLSFPKKVLEQMPKLIMEQIQNSVTSHHFDEIWIEWNGVVPFSQLQALLLNPPLNKSCKIQKVMHIADSTAITNLLGRTGSALPEQISSSDFIVVHNTPSPKAFKQTRNLLRNINPGVAVYDTKAYNALCRQLYTKNDSPVHSFFLTVLMIFMLYWICDPAYGILKIPFNAFINIFLGIILQAIPFLLIGVLISSAIQIFIPQGVIERRFPKSLGLGMLVAIIGGFCLPVCDCASIPIFKSLVKKGIPLPVAITFMTATPVINPVVMLSTYYAFNTDITIVIERVCYGIIVSILIGLAFAAFPPKGNILSGGILDRLMCSCGCYEDAESITTIKGKLGLFLRHSQAEFFNIGKYMLIGTFIASLFQVYGSNLFTIAQNNTGLALSILIMMIMAFVLSLCSSSDAVIARSFANQFPMGAIMGFLVFGPMMDIKNVLMLSSGFSKRFICKLLFVTFITCFFVVFLLYSIGGK</sequence>
<evidence type="ECO:0000256" key="4">
    <source>
        <dbReference type="ARBA" id="ARBA00022692"/>
    </source>
</evidence>
<evidence type="ECO:0000256" key="6">
    <source>
        <dbReference type="ARBA" id="ARBA00023136"/>
    </source>
</evidence>
<gene>
    <name evidence="9" type="ORF">V6984_06370</name>
</gene>
<evidence type="ECO:0000256" key="1">
    <source>
        <dbReference type="ARBA" id="ARBA00004651"/>
    </source>
</evidence>
<dbReference type="PANTHER" id="PTHR34184:SF4">
    <property type="entry name" value="UPF0718 PROTEIN YCGR"/>
    <property type="match status" value="1"/>
</dbReference>
<evidence type="ECO:0000313" key="10">
    <source>
        <dbReference type="Proteomes" id="UP001451571"/>
    </source>
</evidence>
<dbReference type="Gene3D" id="3.40.50.300">
    <property type="entry name" value="P-loop containing nucleotide triphosphate hydrolases"/>
    <property type="match status" value="1"/>
</dbReference>
<feature type="domain" description="CobW/HypB/UreG nucleotide-binding" evidence="8">
    <location>
        <begin position="5"/>
        <end position="172"/>
    </location>
</feature>
<evidence type="ECO:0000256" key="7">
    <source>
        <dbReference type="SAM" id="Phobius"/>
    </source>
</evidence>
<feature type="transmembrane region" description="Helical" evidence="7">
    <location>
        <begin position="226"/>
        <end position="248"/>
    </location>
</feature>
<keyword evidence="6 7" id="KW-0472">Membrane</keyword>
<dbReference type="InterPro" id="IPR003495">
    <property type="entry name" value="CobW/HypB/UreG_nucleotide-bd"/>
</dbReference>
<feature type="transmembrane region" description="Helical" evidence="7">
    <location>
        <begin position="465"/>
        <end position="483"/>
    </location>
</feature>
<protein>
    <submittedName>
        <fullName evidence="9">Permease</fullName>
    </submittedName>
</protein>
<evidence type="ECO:0000256" key="3">
    <source>
        <dbReference type="ARBA" id="ARBA00022475"/>
    </source>
</evidence>
<dbReference type="EMBL" id="CP146256">
    <property type="protein sequence ID" value="XAH75378.1"/>
    <property type="molecule type" value="Genomic_DNA"/>
</dbReference>
<dbReference type="InterPro" id="IPR052923">
    <property type="entry name" value="UPF0718"/>
</dbReference>
<dbReference type="PANTHER" id="PTHR34184">
    <property type="entry name" value="UPF0718 PROTEIN YCGR"/>
    <property type="match status" value="1"/>
</dbReference>
<feature type="transmembrane region" description="Helical" evidence="7">
    <location>
        <begin position="504"/>
        <end position="523"/>
    </location>
</feature>
<organism evidence="9 10">
    <name type="scientific">Kineothrix sedimenti</name>
    <dbReference type="NCBI Taxonomy" id="3123317"/>
    <lineage>
        <taxon>Bacteria</taxon>
        <taxon>Bacillati</taxon>
        <taxon>Bacillota</taxon>
        <taxon>Clostridia</taxon>
        <taxon>Lachnospirales</taxon>
        <taxon>Lachnospiraceae</taxon>
        <taxon>Kineothrix</taxon>
    </lineage>
</organism>
<evidence type="ECO:0000256" key="2">
    <source>
        <dbReference type="ARBA" id="ARBA00006386"/>
    </source>
</evidence>
<evidence type="ECO:0000313" key="9">
    <source>
        <dbReference type="EMBL" id="XAH75378.1"/>
    </source>
</evidence>
<keyword evidence="10" id="KW-1185">Reference proteome</keyword>
<comment type="subcellular location">
    <subcellularLocation>
        <location evidence="1">Cell membrane</location>
        <topology evidence="1">Multi-pass membrane protein</topology>
    </subcellularLocation>
</comment>
<comment type="similarity">
    <text evidence="2">Belongs to the UPF0718 family.</text>
</comment>
<evidence type="ECO:0000259" key="8">
    <source>
        <dbReference type="Pfam" id="PF02492"/>
    </source>
</evidence>
<feature type="transmembrane region" description="Helical" evidence="7">
    <location>
        <begin position="406"/>
        <end position="424"/>
    </location>
</feature>
<feature type="transmembrane region" description="Helical" evidence="7">
    <location>
        <begin position="340"/>
        <end position="357"/>
    </location>
</feature>
<feature type="transmembrane region" description="Helical" evidence="7">
    <location>
        <begin position="306"/>
        <end position="328"/>
    </location>
</feature>
<keyword evidence="4 7" id="KW-0812">Transmembrane</keyword>
<dbReference type="SUPFAM" id="SSF52540">
    <property type="entry name" value="P-loop containing nucleoside triphosphate hydrolases"/>
    <property type="match status" value="1"/>
</dbReference>
<accession>A0ABZ3EYP5</accession>
<proteinExistence type="inferred from homology"/>
<dbReference type="Pfam" id="PF03773">
    <property type="entry name" value="ArsP_1"/>
    <property type="match status" value="1"/>
</dbReference>
<dbReference type="RefSeq" id="WP_342758939.1">
    <property type="nucleotide sequence ID" value="NZ_CP146256.1"/>
</dbReference>
<keyword evidence="3" id="KW-1003">Cell membrane</keyword>
<dbReference type="Pfam" id="PF02492">
    <property type="entry name" value="cobW"/>
    <property type="match status" value="1"/>
</dbReference>
<dbReference type="InterPro" id="IPR005524">
    <property type="entry name" value="DUF318"/>
</dbReference>
<feature type="transmembrane region" description="Helical" evidence="7">
    <location>
        <begin position="269"/>
        <end position="294"/>
    </location>
</feature>